<dbReference type="AlphaFoldDB" id="A0A9D8PMM8"/>
<feature type="binding site" evidence="11">
    <location>
        <position position="99"/>
    </location>
    <ligand>
        <name>Zn(2+)</name>
        <dbReference type="ChEBI" id="CHEBI:29105"/>
        <note>ligand shared between dimeric partners</note>
    </ligand>
</feature>
<feature type="domain" description="Phosphoribosyl-AMP cyclohydrolase" evidence="12">
    <location>
        <begin position="27"/>
        <end position="101"/>
    </location>
</feature>
<comment type="caution">
    <text evidence="13">The sequence shown here is derived from an EMBL/GenBank/DDBJ whole genome shotgun (WGS) entry which is preliminary data.</text>
</comment>
<dbReference type="InterPro" id="IPR002496">
    <property type="entry name" value="PRib_AMP_CycHydrolase_dom"/>
</dbReference>
<keyword evidence="9 11" id="KW-0378">Hydrolase</keyword>
<protein>
    <recommendedName>
        <fullName evidence="11">Phosphoribosyl-AMP cyclohydrolase</fullName>
        <shortName evidence="11">PRA-CH</shortName>
        <ecNumber evidence="11">3.5.4.19</ecNumber>
    </recommendedName>
</protein>
<comment type="function">
    <text evidence="11">Catalyzes the hydrolysis of the adenine ring of phosphoribosyl-AMP.</text>
</comment>
<keyword evidence="11" id="KW-0479">Metal-binding</keyword>
<evidence type="ECO:0000256" key="5">
    <source>
        <dbReference type="ARBA" id="ARBA00007731"/>
    </source>
</evidence>
<dbReference type="GO" id="GO:0004636">
    <property type="term" value="F:phosphoribosyl-ATP diphosphatase activity"/>
    <property type="evidence" value="ECO:0007669"/>
    <property type="project" value="UniProtKB-EC"/>
</dbReference>
<evidence type="ECO:0000256" key="4">
    <source>
        <dbReference type="ARBA" id="ARBA00005204"/>
    </source>
</evidence>
<comment type="similarity">
    <text evidence="11">Belongs to the PRA-CH family.</text>
</comment>
<dbReference type="GO" id="GO:0000287">
    <property type="term" value="F:magnesium ion binding"/>
    <property type="evidence" value="ECO:0007669"/>
    <property type="project" value="UniProtKB-UniRule"/>
</dbReference>
<evidence type="ECO:0000256" key="2">
    <source>
        <dbReference type="ARBA" id="ARBA00001460"/>
    </source>
</evidence>
<sequence length="126" mass="14293">MVELDFKKFDGLVPAVIQDHETGEVLMLGFLSPESWERTLKDGEVVYFSRTRNKLWKKGETSGHVQRVVEIYVDCDEDTVLIKVEQVGGAACHTGHRSCFYRRLEGGGLIEEGELVFNPDEVYKKG</sequence>
<dbReference type="InterPro" id="IPR038019">
    <property type="entry name" value="PRib_AMP_CycHydrolase_sf"/>
</dbReference>
<dbReference type="SUPFAM" id="SSF141734">
    <property type="entry name" value="HisI-like"/>
    <property type="match status" value="1"/>
</dbReference>
<comment type="similarity">
    <text evidence="6">In the N-terminal section; belongs to the PRA-CH family.</text>
</comment>
<evidence type="ECO:0000259" key="12">
    <source>
        <dbReference type="Pfam" id="PF01502"/>
    </source>
</evidence>
<comment type="similarity">
    <text evidence="5">In the C-terminal section; belongs to the PRA-PH family.</text>
</comment>
<dbReference type="HAMAP" id="MF_01021">
    <property type="entry name" value="HisI"/>
    <property type="match status" value="1"/>
</dbReference>
<evidence type="ECO:0000256" key="11">
    <source>
        <dbReference type="HAMAP-Rule" id="MF_01021"/>
    </source>
</evidence>
<evidence type="ECO:0000313" key="13">
    <source>
        <dbReference type="EMBL" id="MBN1572449.1"/>
    </source>
</evidence>
<dbReference type="EMBL" id="JAFGIX010000023">
    <property type="protein sequence ID" value="MBN1572449.1"/>
    <property type="molecule type" value="Genomic_DNA"/>
</dbReference>
<comment type="catalytic activity">
    <reaction evidence="1 11">
        <text>1-(5-phospho-beta-D-ribosyl)-5'-AMP + H2O = 1-(5-phospho-beta-D-ribosyl)-5-[(5-phospho-beta-D-ribosylamino)methylideneamino]imidazole-4-carboxamide</text>
        <dbReference type="Rhea" id="RHEA:20049"/>
        <dbReference type="ChEBI" id="CHEBI:15377"/>
        <dbReference type="ChEBI" id="CHEBI:58435"/>
        <dbReference type="ChEBI" id="CHEBI:59457"/>
        <dbReference type="EC" id="3.5.4.19"/>
    </reaction>
</comment>
<dbReference type="FunFam" id="3.10.20.810:FF:000001">
    <property type="entry name" value="Histidine biosynthesis bifunctional protein HisIE"/>
    <property type="match status" value="1"/>
</dbReference>
<comment type="cofactor">
    <cofactor evidence="11">
        <name>Mg(2+)</name>
        <dbReference type="ChEBI" id="CHEBI:18420"/>
    </cofactor>
    <text evidence="11">Binds 1 Mg(2+) ion per subunit.</text>
</comment>
<keyword evidence="11" id="KW-0862">Zinc</keyword>
<feature type="binding site" evidence="11">
    <location>
        <position position="74"/>
    </location>
    <ligand>
        <name>Mg(2+)</name>
        <dbReference type="ChEBI" id="CHEBI:18420"/>
    </ligand>
</feature>
<name>A0A9D8PMM8_9DELT</name>
<comment type="pathway">
    <text evidence="4">Amino-acid biosynthesis; L-histidine biosynthesis; L-histidine from 5-phospho-alpha-D-ribose 1-diphosphate: step 2/9.</text>
</comment>
<comment type="catalytic activity">
    <reaction evidence="2">
        <text>1-(5-phospho-beta-D-ribosyl)-ATP + H2O = 1-(5-phospho-beta-D-ribosyl)-5'-AMP + diphosphate + H(+)</text>
        <dbReference type="Rhea" id="RHEA:22828"/>
        <dbReference type="ChEBI" id="CHEBI:15377"/>
        <dbReference type="ChEBI" id="CHEBI:15378"/>
        <dbReference type="ChEBI" id="CHEBI:33019"/>
        <dbReference type="ChEBI" id="CHEBI:59457"/>
        <dbReference type="ChEBI" id="CHEBI:73183"/>
        <dbReference type="EC" id="3.6.1.31"/>
    </reaction>
</comment>
<evidence type="ECO:0000256" key="3">
    <source>
        <dbReference type="ARBA" id="ARBA00005169"/>
    </source>
</evidence>
<dbReference type="GO" id="GO:0008270">
    <property type="term" value="F:zinc ion binding"/>
    <property type="evidence" value="ECO:0007669"/>
    <property type="project" value="UniProtKB-UniRule"/>
</dbReference>
<dbReference type="Gene3D" id="3.10.20.810">
    <property type="entry name" value="Phosphoribosyl-AMP cyclohydrolase"/>
    <property type="match status" value="1"/>
</dbReference>
<keyword evidence="7 11" id="KW-0963">Cytoplasm</keyword>
<comment type="subcellular location">
    <subcellularLocation>
        <location evidence="11">Cytoplasm</location>
    </subcellularLocation>
</comment>
<evidence type="ECO:0000256" key="1">
    <source>
        <dbReference type="ARBA" id="ARBA00000024"/>
    </source>
</evidence>
<evidence type="ECO:0000256" key="7">
    <source>
        <dbReference type="ARBA" id="ARBA00022490"/>
    </source>
</evidence>
<dbReference type="PANTHER" id="PTHR42945">
    <property type="entry name" value="HISTIDINE BIOSYNTHESIS BIFUNCTIONAL PROTEIN"/>
    <property type="match status" value="1"/>
</dbReference>
<keyword evidence="10 11" id="KW-0368">Histidine biosynthesis</keyword>
<dbReference type="GO" id="GO:0004635">
    <property type="term" value="F:phosphoribosyl-AMP cyclohydrolase activity"/>
    <property type="evidence" value="ECO:0007669"/>
    <property type="project" value="UniProtKB-UniRule"/>
</dbReference>
<dbReference type="InterPro" id="IPR026660">
    <property type="entry name" value="PRA-CH"/>
</dbReference>
<organism evidence="13 14">
    <name type="scientific">Candidatus Zymogenus saltonus</name>
    <dbReference type="NCBI Taxonomy" id="2844893"/>
    <lineage>
        <taxon>Bacteria</taxon>
        <taxon>Deltaproteobacteria</taxon>
        <taxon>Candidatus Zymogenia</taxon>
        <taxon>Candidatus Zymogeniales</taxon>
        <taxon>Candidatus Zymogenaceae</taxon>
        <taxon>Candidatus Zymogenus</taxon>
    </lineage>
</organism>
<keyword evidence="11" id="KW-0460">Magnesium</keyword>
<evidence type="ECO:0000256" key="6">
    <source>
        <dbReference type="ARBA" id="ARBA00008299"/>
    </source>
</evidence>
<gene>
    <name evidence="11 13" type="primary">hisI</name>
    <name evidence="13" type="ORF">JW984_04550</name>
</gene>
<evidence type="ECO:0000256" key="9">
    <source>
        <dbReference type="ARBA" id="ARBA00022801"/>
    </source>
</evidence>
<dbReference type="GO" id="GO:0005737">
    <property type="term" value="C:cytoplasm"/>
    <property type="evidence" value="ECO:0007669"/>
    <property type="project" value="UniProtKB-SubCell"/>
</dbReference>
<feature type="binding site" evidence="11">
    <location>
        <position position="76"/>
    </location>
    <ligand>
        <name>Mg(2+)</name>
        <dbReference type="ChEBI" id="CHEBI:18420"/>
    </ligand>
</feature>
<comment type="cofactor">
    <cofactor evidence="11">
        <name>Zn(2+)</name>
        <dbReference type="ChEBI" id="CHEBI:29105"/>
    </cofactor>
    <text evidence="11">Binds 1 zinc ion per subunit.</text>
</comment>
<dbReference type="Pfam" id="PF01502">
    <property type="entry name" value="PRA-CH"/>
    <property type="match status" value="1"/>
</dbReference>
<dbReference type="GO" id="GO:0000105">
    <property type="term" value="P:L-histidine biosynthetic process"/>
    <property type="evidence" value="ECO:0007669"/>
    <property type="project" value="UniProtKB-UniRule"/>
</dbReference>
<keyword evidence="8 11" id="KW-0028">Amino-acid biosynthesis</keyword>
<dbReference type="PANTHER" id="PTHR42945:SF1">
    <property type="entry name" value="HISTIDINE BIOSYNTHESIS BIFUNCTIONAL PROTEIN HIS7"/>
    <property type="match status" value="1"/>
</dbReference>
<accession>A0A9D8PMM8</accession>
<evidence type="ECO:0000256" key="8">
    <source>
        <dbReference type="ARBA" id="ARBA00022605"/>
    </source>
</evidence>
<dbReference type="EC" id="3.5.4.19" evidence="11"/>
<comment type="subunit">
    <text evidence="11">Homodimer.</text>
</comment>
<dbReference type="Gene3D" id="4.10.80.70">
    <property type="match status" value="1"/>
</dbReference>
<evidence type="ECO:0000313" key="14">
    <source>
        <dbReference type="Proteomes" id="UP000809273"/>
    </source>
</evidence>
<feature type="binding site" evidence="11">
    <location>
        <position position="78"/>
    </location>
    <ligand>
        <name>Mg(2+)</name>
        <dbReference type="ChEBI" id="CHEBI:18420"/>
    </ligand>
</feature>
<reference evidence="13" key="1">
    <citation type="journal article" date="2021" name="Environ. Microbiol.">
        <title>Genomic characterization of three novel Desulfobacterota classes expand the metabolic and phylogenetic diversity of the phylum.</title>
        <authorList>
            <person name="Murphy C.L."/>
            <person name="Biggerstaff J."/>
            <person name="Eichhorn A."/>
            <person name="Ewing E."/>
            <person name="Shahan R."/>
            <person name="Soriano D."/>
            <person name="Stewart S."/>
            <person name="VanMol K."/>
            <person name="Walker R."/>
            <person name="Walters P."/>
            <person name="Elshahed M.S."/>
            <person name="Youssef N.H."/>
        </authorList>
    </citation>
    <scope>NUCLEOTIDE SEQUENCE</scope>
    <source>
        <strain evidence="13">Zod_Metabat.24</strain>
    </source>
</reference>
<evidence type="ECO:0000256" key="10">
    <source>
        <dbReference type="ARBA" id="ARBA00023102"/>
    </source>
</evidence>
<dbReference type="NCBIfam" id="NF000768">
    <property type="entry name" value="PRK00051.1"/>
    <property type="match status" value="1"/>
</dbReference>
<feature type="binding site" evidence="11">
    <location>
        <position position="75"/>
    </location>
    <ligand>
        <name>Zn(2+)</name>
        <dbReference type="ChEBI" id="CHEBI:29105"/>
        <note>ligand shared between dimeric partners</note>
    </ligand>
</feature>
<reference evidence="13" key="2">
    <citation type="submission" date="2021-01" db="EMBL/GenBank/DDBJ databases">
        <authorList>
            <person name="Hahn C.R."/>
            <person name="Youssef N.H."/>
            <person name="Elshahed M."/>
        </authorList>
    </citation>
    <scope>NUCLEOTIDE SEQUENCE</scope>
    <source>
        <strain evidence="13">Zod_Metabat.24</strain>
    </source>
</reference>
<proteinExistence type="inferred from homology"/>
<comment type="pathway">
    <text evidence="3 11">Amino-acid biosynthesis; L-histidine biosynthesis; L-histidine from 5-phospho-alpha-D-ribose 1-diphosphate: step 3/9.</text>
</comment>
<dbReference type="Proteomes" id="UP000809273">
    <property type="component" value="Unassembled WGS sequence"/>
</dbReference>
<feature type="binding site" evidence="11">
    <location>
        <position position="92"/>
    </location>
    <ligand>
        <name>Zn(2+)</name>
        <dbReference type="ChEBI" id="CHEBI:29105"/>
        <note>ligand shared between dimeric partners</note>
    </ligand>
</feature>